<keyword evidence="7" id="KW-0206">Cytoskeleton</keyword>
<dbReference type="GO" id="GO:0030030">
    <property type="term" value="P:cell projection organization"/>
    <property type="evidence" value="ECO:0007669"/>
    <property type="project" value="UniProtKB-KW"/>
</dbReference>
<keyword evidence="11" id="KW-1185">Reference proteome</keyword>
<dbReference type="PANTHER" id="PTHR21442:SF0">
    <property type="entry name" value="CILIA- AND FLAGELLA-ASSOCIATED PROTEIN 206"/>
    <property type="match status" value="1"/>
</dbReference>
<dbReference type="VEuPathDB" id="VectorBase:AMIN001632"/>
<dbReference type="AlphaFoldDB" id="A0A182VU89"/>
<dbReference type="Pfam" id="PF12018">
    <property type="entry name" value="FAP206"/>
    <property type="match status" value="1"/>
</dbReference>
<dbReference type="PANTHER" id="PTHR21442">
    <property type="entry name" value="CILIA- AND FLAGELLA-ASSOCIATED PROTEIN 206"/>
    <property type="match status" value="1"/>
</dbReference>
<dbReference type="GO" id="GO:0003356">
    <property type="term" value="P:regulation of cilium beat frequency"/>
    <property type="evidence" value="ECO:0007669"/>
    <property type="project" value="TreeGrafter"/>
</dbReference>
<dbReference type="STRING" id="112268.A0A182VU89"/>
<evidence type="ECO:0000256" key="4">
    <source>
        <dbReference type="ARBA" id="ARBA00022490"/>
    </source>
</evidence>
<keyword evidence="6" id="KW-0969">Cilium</keyword>
<proteinExistence type="inferred from homology"/>
<accession>A0A182VU89</accession>
<dbReference type="EnsemblMetazoa" id="AMIN001632-RA">
    <property type="protein sequence ID" value="AMIN001632-PA"/>
    <property type="gene ID" value="AMIN001632"/>
</dbReference>
<comment type="similarity">
    <text evidence="2">Belongs to the CFAP206 family.</text>
</comment>
<evidence type="ECO:0000313" key="11">
    <source>
        <dbReference type="Proteomes" id="UP000075920"/>
    </source>
</evidence>
<comment type="subcellular location">
    <subcellularLocation>
        <location evidence="1">Cytoplasm</location>
        <location evidence="1">Cytoskeleton</location>
        <location evidence="1">Cilium axoneme</location>
    </subcellularLocation>
</comment>
<reference evidence="10" key="2">
    <citation type="submission" date="2020-05" db="UniProtKB">
        <authorList>
            <consortium name="EnsemblMetazoa"/>
        </authorList>
    </citation>
    <scope>IDENTIFICATION</scope>
    <source>
        <strain evidence="10">MINIMUS1</strain>
    </source>
</reference>
<evidence type="ECO:0000256" key="2">
    <source>
        <dbReference type="ARBA" id="ARBA00010500"/>
    </source>
</evidence>
<evidence type="ECO:0000256" key="7">
    <source>
        <dbReference type="ARBA" id="ARBA00023212"/>
    </source>
</evidence>
<reference evidence="11" key="1">
    <citation type="submission" date="2013-03" db="EMBL/GenBank/DDBJ databases">
        <title>The Genome Sequence of Anopheles minimus MINIMUS1.</title>
        <authorList>
            <consortium name="The Broad Institute Genomics Platform"/>
            <person name="Neafsey D.E."/>
            <person name="Walton C."/>
            <person name="Walker B."/>
            <person name="Young S.K."/>
            <person name="Zeng Q."/>
            <person name="Gargeya S."/>
            <person name="Fitzgerald M."/>
            <person name="Haas B."/>
            <person name="Abouelleil A."/>
            <person name="Allen A.W."/>
            <person name="Alvarado L."/>
            <person name="Arachchi H.M."/>
            <person name="Berlin A.M."/>
            <person name="Chapman S.B."/>
            <person name="Gainer-Dewar J."/>
            <person name="Goldberg J."/>
            <person name="Griggs A."/>
            <person name="Gujja S."/>
            <person name="Hansen M."/>
            <person name="Howarth C."/>
            <person name="Imamovic A."/>
            <person name="Ireland A."/>
            <person name="Larimer J."/>
            <person name="McCowan C."/>
            <person name="Murphy C."/>
            <person name="Pearson M."/>
            <person name="Poon T.W."/>
            <person name="Priest M."/>
            <person name="Roberts A."/>
            <person name="Saif S."/>
            <person name="Shea T."/>
            <person name="Sisk P."/>
            <person name="Sykes S."/>
            <person name="Wortman J."/>
            <person name="Nusbaum C."/>
            <person name="Birren B."/>
        </authorList>
    </citation>
    <scope>NUCLEOTIDE SEQUENCE [LARGE SCALE GENOMIC DNA]</scope>
    <source>
        <strain evidence="11">MINIMUS1</strain>
    </source>
</reference>
<organism evidence="10 11">
    <name type="scientific">Anopheles minimus</name>
    <dbReference type="NCBI Taxonomy" id="112268"/>
    <lineage>
        <taxon>Eukaryota</taxon>
        <taxon>Metazoa</taxon>
        <taxon>Ecdysozoa</taxon>
        <taxon>Arthropoda</taxon>
        <taxon>Hexapoda</taxon>
        <taxon>Insecta</taxon>
        <taxon>Pterygota</taxon>
        <taxon>Neoptera</taxon>
        <taxon>Endopterygota</taxon>
        <taxon>Diptera</taxon>
        <taxon>Nematocera</taxon>
        <taxon>Culicoidea</taxon>
        <taxon>Culicidae</taxon>
        <taxon>Anophelinae</taxon>
        <taxon>Anopheles</taxon>
    </lineage>
</organism>
<keyword evidence="5" id="KW-0970">Cilium biogenesis/degradation</keyword>
<name>A0A182VU89_9DIPT</name>
<dbReference type="GO" id="GO:0005930">
    <property type="term" value="C:axoneme"/>
    <property type="evidence" value="ECO:0007669"/>
    <property type="project" value="UniProtKB-SubCell"/>
</dbReference>
<keyword evidence="4" id="KW-0963">Cytoplasm</keyword>
<evidence type="ECO:0000256" key="8">
    <source>
        <dbReference type="ARBA" id="ARBA00023273"/>
    </source>
</evidence>
<dbReference type="Proteomes" id="UP000075920">
    <property type="component" value="Unassembled WGS sequence"/>
</dbReference>
<keyword evidence="8" id="KW-0966">Cell projection</keyword>
<sequence length="689" mass="79440">NICFSVESSASPATARNILRDSVQFLVRLPSIAINMSALINAPKVCLLEPNAALSPLLQEILRNCERRNTRCDRPLVNFIMNLLSMDPQYELFMETVSADRRNHDDFVEACCNLLADDRSPTLITLRMQCFFLDNFFDKEEIVEKHARNLQAKTFALTKEIIDNDVITKDEQDEVFNKVILDIVMNMGLGNPDCKEVMAETMRALNSVMSRSDKAKFVTLDRKDRLMALKDIREIVAGIRIFNKHSGNTANGMADLPKIIDQSHESTKSILQITLCEIMDKVNLLTSALNAAIAYDLRNRSIITLLPENITADDFDTIKDLLTMYRQHEVYTRKLIDELAIIKLSIDSCKQEYEAKLLRIHEAVQYRTAIPTDRVFPKFSELTRVWLQFQNFIFLLSEMNQISNTLTLLMERCASFDDLAYRLLGESQIQTDVDRLNKVSSKRFILPDPKNCEIVPYEENMQARENDSFVLYFHCMQLLKFCLWHLAEGKGLLMPGSTELGVCRVQKEHYLFNIPEPVTFFDEDPNKYFFKIVETARKKIQLICLLNMYDKVQSSYNAPRSEGFQMRITTTCDQEVQTDLHPVPSNIDREYRWNVWDYRREAIRLANIRTKRTTSVQTVESSRALPKSTQIYLGKQQTTQTRVSRSTETEQRRQVGLKVIEPSAPSPLKVYALTLAQTSRSAFNKNGER</sequence>
<evidence type="ECO:0000256" key="5">
    <source>
        <dbReference type="ARBA" id="ARBA00022794"/>
    </source>
</evidence>
<dbReference type="InterPro" id="IPR021897">
    <property type="entry name" value="FAP206"/>
</dbReference>
<evidence type="ECO:0000256" key="1">
    <source>
        <dbReference type="ARBA" id="ARBA00004430"/>
    </source>
</evidence>
<evidence type="ECO:0000313" key="10">
    <source>
        <dbReference type="EnsemblMetazoa" id="AMIN001632-PA"/>
    </source>
</evidence>
<comment type="function">
    <text evidence="9">Essential for sperm motility and is involved in the regulation of the beating frequency of motile cilia on the epithelial cells of the respiratory tract. Required for the establishment of radial spokes in sperm flagella.</text>
</comment>
<protein>
    <recommendedName>
        <fullName evidence="3">Cilia- and flagella-associated protein 206</fullName>
    </recommendedName>
</protein>
<evidence type="ECO:0000256" key="6">
    <source>
        <dbReference type="ARBA" id="ARBA00023069"/>
    </source>
</evidence>
<evidence type="ECO:0000256" key="9">
    <source>
        <dbReference type="ARBA" id="ARBA00045321"/>
    </source>
</evidence>
<evidence type="ECO:0000256" key="3">
    <source>
        <dbReference type="ARBA" id="ARBA00021602"/>
    </source>
</evidence>
<dbReference type="GO" id="GO:0036064">
    <property type="term" value="C:ciliary basal body"/>
    <property type="evidence" value="ECO:0007669"/>
    <property type="project" value="TreeGrafter"/>
</dbReference>